<accession>M5RG75</accession>
<proteinExistence type="predicted"/>
<evidence type="ECO:0000313" key="2">
    <source>
        <dbReference type="Proteomes" id="UP000011991"/>
    </source>
</evidence>
<gene>
    <name evidence="1" type="ORF">RMSM_04684</name>
</gene>
<comment type="caution">
    <text evidence="1">The sequence shown here is derived from an EMBL/GenBank/DDBJ whole genome shotgun (WGS) entry which is preliminary data.</text>
</comment>
<name>M5RG75_9BACT</name>
<evidence type="ECO:0000313" key="1">
    <source>
        <dbReference type="EMBL" id="EMI18393.1"/>
    </source>
</evidence>
<dbReference type="AlphaFoldDB" id="M5RG75"/>
<dbReference type="PATRIC" id="fig|1265738.3.peg.4704"/>
<organism evidence="1 2">
    <name type="scientific">Rhodopirellula maiorica SM1</name>
    <dbReference type="NCBI Taxonomy" id="1265738"/>
    <lineage>
        <taxon>Bacteria</taxon>
        <taxon>Pseudomonadati</taxon>
        <taxon>Planctomycetota</taxon>
        <taxon>Planctomycetia</taxon>
        <taxon>Pirellulales</taxon>
        <taxon>Pirellulaceae</taxon>
        <taxon>Novipirellula</taxon>
    </lineage>
</organism>
<reference evidence="1 2" key="1">
    <citation type="journal article" date="2013" name="Mar. Genomics">
        <title>Expression of sulfatases in Rhodopirellula baltica and the diversity of sulfatases in the genus Rhodopirellula.</title>
        <authorList>
            <person name="Wegner C.E."/>
            <person name="Richter-Heitmann T."/>
            <person name="Klindworth A."/>
            <person name="Klockow C."/>
            <person name="Richter M."/>
            <person name="Achstetter T."/>
            <person name="Glockner F.O."/>
            <person name="Harder J."/>
        </authorList>
    </citation>
    <scope>NUCLEOTIDE SEQUENCE [LARGE SCALE GENOMIC DNA]</scope>
    <source>
        <strain evidence="1 2">SM1</strain>
    </source>
</reference>
<protein>
    <submittedName>
        <fullName evidence="1">Uncharacterized protein</fullName>
    </submittedName>
</protein>
<keyword evidence="2" id="KW-1185">Reference proteome</keyword>
<dbReference type="Proteomes" id="UP000011991">
    <property type="component" value="Unassembled WGS sequence"/>
</dbReference>
<sequence length="47" mass="5609">MLQQQIQEFGRVARLEHHSMRVRDGALARRRSARIGCEQTKKGWRLF</sequence>
<dbReference type="EMBL" id="ANOG01000674">
    <property type="protein sequence ID" value="EMI18393.1"/>
    <property type="molecule type" value="Genomic_DNA"/>
</dbReference>